<dbReference type="PANTHER" id="PTHR46910:SF9">
    <property type="entry name" value="MISCELLANEOUS ZN(II)2CYS6 TRANSCRIPTION FACTOR (EUROFUNG)"/>
    <property type="match status" value="1"/>
</dbReference>
<name>A0A163JKC2_DIDRA</name>
<feature type="compositionally biased region" description="Polar residues" evidence="2">
    <location>
        <begin position="524"/>
        <end position="551"/>
    </location>
</feature>
<dbReference type="STRING" id="5454.A0A163JKC2"/>
<dbReference type="Pfam" id="PF04082">
    <property type="entry name" value="Fungal_trans"/>
    <property type="match status" value="1"/>
</dbReference>
<keyword evidence="1" id="KW-0539">Nucleus</keyword>
<dbReference type="PANTHER" id="PTHR46910">
    <property type="entry name" value="TRANSCRIPTION FACTOR PDR1"/>
    <property type="match status" value="1"/>
</dbReference>
<evidence type="ECO:0000259" key="3">
    <source>
        <dbReference type="SMART" id="SM00906"/>
    </source>
</evidence>
<dbReference type="GO" id="GO:0003677">
    <property type="term" value="F:DNA binding"/>
    <property type="evidence" value="ECO:0007669"/>
    <property type="project" value="InterPro"/>
</dbReference>
<dbReference type="Proteomes" id="UP000076837">
    <property type="component" value="Unassembled WGS sequence"/>
</dbReference>
<reference evidence="4 5" key="1">
    <citation type="journal article" date="2016" name="Sci. Rep.">
        <title>Draft genome sequencing and secretome analysis of fungal phytopathogen Ascochyta rabiei provides insight into the necrotrophic effector repertoire.</title>
        <authorList>
            <person name="Verma S."/>
            <person name="Gazara R.K."/>
            <person name="Nizam S."/>
            <person name="Parween S."/>
            <person name="Chattopadhyay D."/>
            <person name="Verma P.K."/>
        </authorList>
    </citation>
    <scope>NUCLEOTIDE SEQUENCE [LARGE SCALE GENOMIC DNA]</scope>
    <source>
        <strain evidence="4 5">ArDII</strain>
    </source>
</reference>
<feature type="compositionally biased region" description="Low complexity" evidence="2">
    <location>
        <begin position="552"/>
        <end position="563"/>
    </location>
</feature>
<organism evidence="4 5">
    <name type="scientific">Didymella rabiei</name>
    <name type="common">Chickpea ascochyta blight fungus</name>
    <name type="synonym">Mycosphaerella rabiei</name>
    <dbReference type="NCBI Taxonomy" id="5454"/>
    <lineage>
        <taxon>Eukaryota</taxon>
        <taxon>Fungi</taxon>
        <taxon>Dikarya</taxon>
        <taxon>Ascomycota</taxon>
        <taxon>Pezizomycotina</taxon>
        <taxon>Dothideomycetes</taxon>
        <taxon>Pleosporomycetidae</taxon>
        <taxon>Pleosporales</taxon>
        <taxon>Pleosporineae</taxon>
        <taxon>Didymellaceae</taxon>
        <taxon>Ascochyta</taxon>
    </lineage>
</organism>
<dbReference type="GO" id="GO:0006351">
    <property type="term" value="P:DNA-templated transcription"/>
    <property type="evidence" value="ECO:0007669"/>
    <property type="project" value="InterPro"/>
</dbReference>
<dbReference type="GO" id="GO:0003700">
    <property type="term" value="F:DNA-binding transcription factor activity"/>
    <property type="evidence" value="ECO:0007669"/>
    <property type="project" value="InterPro"/>
</dbReference>
<evidence type="ECO:0000313" key="4">
    <source>
        <dbReference type="EMBL" id="KZM26416.1"/>
    </source>
</evidence>
<protein>
    <submittedName>
        <fullName evidence="4">DNA binding</fullName>
    </submittedName>
</protein>
<evidence type="ECO:0000313" key="5">
    <source>
        <dbReference type="Proteomes" id="UP000076837"/>
    </source>
</evidence>
<feature type="region of interest" description="Disordered" evidence="2">
    <location>
        <begin position="512"/>
        <end position="612"/>
    </location>
</feature>
<evidence type="ECO:0000256" key="2">
    <source>
        <dbReference type="SAM" id="MobiDB-lite"/>
    </source>
</evidence>
<accession>A0A163JKC2</accession>
<feature type="compositionally biased region" description="Low complexity" evidence="2">
    <location>
        <begin position="571"/>
        <end position="583"/>
    </location>
</feature>
<dbReference type="InterPro" id="IPR050987">
    <property type="entry name" value="AtrR-like"/>
</dbReference>
<proteinExistence type="predicted"/>
<feature type="region of interest" description="Disordered" evidence="2">
    <location>
        <begin position="1"/>
        <end position="29"/>
    </location>
</feature>
<sequence length="686" mass="76329">MEHGDGATTPSPSLHNERPSKRRRTLVHPPREVGLMRSVPGDRLSRFVGSASGIYFIRSVYGAIRGAHPSTTAPIETPESDHVPGEDDYLPSSNPNNSGRIWRDEETTARSLSSVSFQELVEWSGSYFANWHPFYPFLHAPSVLAYLERLPQSGGHTNDGASNFQMIILRSVMSISLADRRQSNVVNTAQYPADLVFQSYDDAMDCLQHVLSRPTTIQSLQAAISVQLFLVSMLRLNAASRLGGLVIRMALQLGLHRCPARFPSFSIAEKEHRQRIFWSLYAMDRFICQSMGLPLSLHDDDVDVCYPTAERHPNNDRLRLTSLLARQYTIRGQIIELRNKSLHYVQKDPDQATAITAKLAQWWNDVEDFHDTEDDQNASAYHRTVLTMLKHESIISLNRPTLAASRQGHAYDAALQQCIGSARAIITTLHKAIRPRNELELGSESVALLWPSCTWAAWISTFILFHAASSNHVSDGIASRLTDKTIDVLHHLSRRGSVWPEASATAVRELRDRITQRPSRYHATAQSTPISRESNMRTNQEAGTQGLPQYTSSSGVNPSSNVPLTVPDHATSSTGLSQDGSSSYVAQPEAGPSAKPNNSMAHTSGASQNANTFPSFDNASSISYQNINTPVFDFGNSEWSDCVQANENLESNTMLPQTDSVDPYIGFDIPFWLGQDQYWDMLHDRN</sequence>
<dbReference type="CDD" id="cd12148">
    <property type="entry name" value="fungal_TF_MHR"/>
    <property type="match status" value="1"/>
</dbReference>
<feature type="region of interest" description="Disordered" evidence="2">
    <location>
        <begin position="71"/>
        <end position="101"/>
    </location>
</feature>
<dbReference type="GO" id="GO:0008270">
    <property type="term" value="F:zinc ion binding"/>
    <property type="evidence" value="ECO:0007669"/>
    <property type="project" value="InterPro"/>
</dbReference>
<keyword evidence="5" id="KW-1185">Reference proteome</keyword>
<comment type="caution">
    <text evidence="4">The sequence shown here is derived from an EMBL/GenBank/DDBJ whole genome shotgun (WGS) entry which is preliminary data.</text>
</comment>
<feature type="domain" description="Xylanolytic transcriptional activator regulatory" evidence="3">
    <location>
        <begin position="239"/>
        <end position="313"/>
    </location>
</feature>
<feature type="compositionally biased region" description="Polar residues" evidence="2">
    <location>
        <begin position="595"/>
        <end position="612"/>
    </location>
</feature>
<dbReference type="AlphaFoldDB" id="A0A163JKC2"/>
<gene>
    <name evidence="4" type="ORF">ST47_g2443</name>
</gene>
<evidence type="ECO:0000256" key="1">
    <source>
        <dbReference type="ARBA" id="ARBA00023242"/>
    </source>
</evidence>
<dbReference type="InterPro" id="IPR007219">
    <property type="entry name" value="XnlR_reg_dom"/>
</dbReference>
<dbReference type="EMBL" id="JYNV01000105">
    <property type="protein sequence ID" value="KZM26416.1"/>
    <property type="molecule type" value="Genomic_DNA"/>
</dbReference>
<dbReference type="SMART" id="SM00906">
    <property type="entry name" value="Fungal_trans"/>
    <property type="match status" value="1"/>
</dbReference>